<name>A0A1Y1WSQ2_9FUNG</name>
<accession>A0A1Y1WSQ2</accession>
<dbReference type="AlphaFoldDB" id="A0A1Y1WSQ2"/>
<reference evidence="1 2" key="2">
    <citation type="submission" date="2016-08" db="EMBL/GenBank/DDBJ databases">
        <title>Pervasive Adenine N6-methylation of Active Genes in Fungi.</title>
        <authorList>
            <consortium name="DOE Joint Genome Institute"/>
            <person name="Mondo S.J."/>
            <person name="Dannebaum R.O."/>
            <person name="Kuo R.C."/>
            <person name="Labutti K."/>
            <person name="Haridas S."/>
            <person name="Kuo A."/>
            <person name="Salamov A."/>
            <person name="Ahrendt S.R."/>
            <person name="Lipzen A."/>
            <person name="Sullivan W."/>
            <person name="Andreopoulos W.B."/>
            <person name="Clum A."/>
            <person name="Lindquist E."/>
            <person name="Daum C."/>
            <person name="Ramamoorthy G.K."/>
            <person name="Gryganskyi A."/>
            <person name="Culley D."/>
            <person name="Magnuson J.K."/>
            <person name="James T.Y."/>
            <person name="O'Malley M.A."/>
            <person name="Stajich J.E."/>
            <person name="Spatafora J.W."/>
            <person name="Visel A."/>
            <person name="Grigoriev I.V."/>
        </authorList>
    </citation>
    <scope>NUCLEOTIDE SEQUENCE [LARGE SCALE GENOMIC DNA]</scope>
    <source>
        <strain evidence="1 2">S4</strain>
    </source>
</reference>
<dbReference type="PANTHER" id="PTHR34825">
    <property type="entry name" value="CONSERVED PROTEIN, WITH A WEAK D-GALACTARATE DEHYDRATASE/ALTRONATE HYDROLASE DOMAIN"/>
    <property type="match status" value="1"/>
</dbReference>
<sequence>MKIVTNIFFDSTEQYQRFKELYEDKYFVDKTNIIKKFNEIINTPIKNVCITKSRRFGKSSIGSIIIAYYSKRKKKEFKEIFNKLNISKNEDINTEKGKSKYEEIMGKYHTIYLDFSRYHEGFEFLKVYLSTLENRILYELKDNFEYLEYNPILKKIESLLKLININSNKLAIFLDYFYSMTKEKFVFVIDEWDYIFCNDKYTIEERDNFLIYLKDLLNDKSYVALTYMTGILPIGKNLTGSALNFFSEYSMLKDDIYYEYFGFKEKEVEALCKINGKLKLKEMKERYNGYNINGENIFNSFSIVNALRNNSTGNYWTSTGPMKEIKESFNFNIYGIKDDFLKLITHDKIKIKLDRYGVGNKQKQAINEETKQNSLINNNESMKNEMYSLMVVYGFLMYNEGEIRIPNEELFEKFKQILNEEKDFEIYNNLKNYSKQMLEATLTKNTKDVCQIFKKVYTKKSTIKSYCNHITLEFIVKFAYFDARNIYDIKEKEIKEKKFVDFIFYPKQNNENKTVILLELKVGKSAEEAINHIYKKDYYSELKN</sequence>
<reference evidence="1 2" key="1">
    <citation type="submission" date="2016-08" db="EMBL/GenBank/DDBJ databases">
        <title>A Parts List for Fungal Cellulosomes Revealed by Comparative Genomics.</title>
        <authorList>
            <consortium name="DOE Joint Genome Institute"/>
            <person name="Haitjema C.H."/>
            <person name="Gilmore S.P."/>
            <person name="Henske J.K."/>
            <person name="Solomon K.V."/>
            <person name="De Groot R."/>
            <person name="Kuo A."/>
            <person name="Mondo S.J."/>
            <person name="Salamov A.A."/>
            <person name="Labutti K."/>
            <person name="Zhao Z."/>
            <person name="Chiniquy J."/>
            <person name="Barry K."/>
            <person name="Brewer H.M."/>
            <person name="Purvine S.O."/>
            <person name="Wright A.T."/>
            <person name="Boxma B."/>
            <person name="Van Alen T."/>
            <person name="Hackstein J.H."/>
            <person name="Baker S.E."/>
            <person name="Grigoriev I.V."/>
            <person name="O'Malley M.A."/>
        </authorList>
    </citation>
    <scope>NUCLEOTIDE SEQUENCE [LARGE SCALE GENOMIC DNA]</scope>
    <source>
        <strain evidence="1 2">S4</strain>
    </source>
</reference>
<comment type="caution">
    <text evidence="1">The sequence shown here is derived from an EMBL/GenBank/DDBJ whole genome shotgun (WGS) entry which is preliminary data.</text>
</comment>
<dbReference type="PANTHER" id="PTHR34825:SF1">
    <property type="entry name" value="AAA-ATPASE-LIKE DOMAIN-CONTAINING PROTEIN"/>
    <property type="match status" value="1"/>
</dbReference>
<evidence type="ECO:0000313" key="1">
    <source>
        <dbReference type="EMBL" id="ORX76570.1"/>
    </source>
</evidence>
<keyword evidence="2" id="KW-1185">Reference proteome</keyword>
<gene>
    <name evidence="1" type="ORF">BCR32DRAFT_303750</name>
</gene>
<organism evidence="1 2">
    <name type="scientific">Anaeromyces robustus</name>
    <dbReference type="NCBI Taxonomy" id="1754192"/>
    <lineage>
        <taxon>Eukaryota</taxon>
        <taxon>Fungi</taxon>
        <taxon>Fungi incertae sedis</taxon>
        <taxon>Chytridiomycota</taxon>
        <taxon>Chytridiomycota incertae sedis</taxon>
        <taxon>Neocallimastigomycetes</taxon>
        <taxon>Neocallimastigales</taxon>
        <taxon>Neocallimastigaceae</taxon>
        <taxon>Anaeromyces</taxon>
    </lineage>
</organism>
<dbReference type="EMBL" id="MCFG01000291">
    <property type="protein sequence ID" value="ORX76570.1"/>
    <property type="molecule type" value="Genomic_DNA"/>
</dbReference>
<proteinExistence type="predicted"/>
<dbReference type="Proteomes" id="UP000193944">
    <property type="component" value="Unassembled WGS sequence"/>
</dbReference>
<protein>
    <submittedName>
        <fullName evidence="1">Uncharacterized protein</fullName>
    </submittedName>
</protein>
<evidence type="ECO:0000313" key="2">
    <source>
        <dbReference type="Proteomes" id="UP000193944"/>
    </source>
</evidence>
<dbReference type="STRING" id="1754192.A0A1Y1WSQ2"/>